<dbReference type="PaxDb" id="214684-Q5KAJ9"/>
<dbReference type="InterPro" id="IPR005000">
    <property type="entry name" value="Aldolase/citrate-lyase_domain"/>
</dbReference>
<evidence type="ECO:0000256" key="3">
    <source>
        <dbReference type="ARBA" id="ARBA00022842"/>
    </source>
</evidence>
<dbReference type="Gene3D" id="3.20.20.60">
    <property type="entry name" value="Phosphoenolpyruvate-binding domains"/>
    <property type="match status" value="1"/>
</dbReference>
<dbReference type="PANTHER" id="PTHR32308">
    <property type="entry name" value="LYASE BETA SUBUNIT, PUTATIVE (AFU_ORTHOLOGUE AFUA_4G13030)-RELATED"/>
    <property type="match status" value="1"/>
</dbReference>
<dbReference type="InterPro" id="IPR015813">
    <property type="entry name" value="Pyrv/PenolPyrv_kinase-like_dom"/>
</dbReference>
<dbReference type="GO" id="GO:0003824">
    <property type="term" value="F:catalytic activity"/>
    <property type="evidence" value="ECO:0007669"/>
    <property type="project" value="InterPro"/>
</dbReference>
<dbReference type="eggNOG" id="ENOG502QQPK">
    <property type="taxonomic scope" value="Eukaryota"/>
</dbReference>
<dbReference type="InParanoid" id="Q5KAJ9"/>
<feature type="domain" description="HpcH/HpaI aldolase/citrate lyase" evidence="6">
    <location>
        <begin position="35"/>
        <end position="258"/>
    </location>
</feature>
<dbReference type="AlphaFoldDB" id="Q5KAJ9"/>
<dbReference type="GO" id="GO:0000287">
    <property type="term" value="F:magnesium ion binding"/>
    <property type="evidence" value="ECO:0000318"/>
    <property type="project" value="GO_Central"/>
</dbReference>
<dbReference type="FunFam" id="3.20.20.60:FF:000023">
    <property type="entry name" value="CitE, Citrate lyase beta subunit"/>
    <property type="match status" value="1"/>
</dbReference>
<dbReference type="GO" id="GO:0006107">
    <property type="term" value="P:oxaloacetate metabolic process"/>
    <property type="evidence" value="ECO:0000318"/>
    <property type="project" value="GO_Central"/>
</dbReference>
<dbReference type="Proteomes" id="UP000002149">
    <property type="component" value="Chromosome 10"/>
</dbReference>
<feature type="binding site" evidence="5">
    <location>
        <position position="162"/>
    </location>
    <ligand>
        <name>Mg(2+)</name>
        <dbReference type="ChEBI" id="CHEBI:18420"/>
    </ligand>
</feature>
<dbReference type="SMR" id="Q5KAJ9"/>
<keyword evidence="8" id="KW-1185">Reference proteome</keyword>
<dbReference type="InterPro" id="IPR040442">
    <property type="entry name" value="Pyrv_kinase-like_dom_sf"/>
</dbReference>
<proteinExistence type="predicted"/>
<dbReference type="HOGENOM" id="CLU_044864_1_1_1"/>
<keyword evidence="3 5" id="KW-0460">Magnesium</keyword>
<dbReference type="PIRSF" id="PIRSF015582">
    <property type="entry name" value="Cit_lyase_B"/>
    <property type="match status" value="1"/>
</dbReference>
<protein>
    <recommendedName>
        <fullName evidence="6">HpcH/HpaI aldolase/citrate lyase domain-containing protein</fullName>
    </recommendedName>
</protein>
<feature type="binding site" evidence="4">
    <location>
        <position position="162"/>
    </location>
    <ligand>
        <name>substrate</name>
    </ligand>
</feature>
<sequence>MICRVSLKSMQLSSLSTFLCRPLSTWPARLPVSRRAMLYVPGSNPRMLEKSLSSPADSVAYDLEDSVSPGKKADARRLVTELLDGERRPKGEVVARINAIGTGYEDDDLNYVLRTRHVQAIALPKTNSPEHIEYVISRINALAPMHKQSGQPEAIKIIAMIENAQAMVAIEAIAASGKGHLDALLFAAEDYCADLGLTRTSSRQELLYPRSRLVTTAKAFGLQAIDLVCVNYKDKEVLREESEEGRRLGFDGKQAIHPEQIDIIHSSFAPNEIDILKAARIKFSFEHHDQLGKGAYTLDGVMIDAPVYKQASKVLAKAEAAGLEIPKVTLSDIQ</sequence>
<dbReference type="OrthoDB" id="1773at2759"/>
<dbReference type="EMBL" id="AE017350">
    <property type="protein sequence ID" value="AAW45806.2"/>
    <property type="molecule type" value="Genomic_DNA"/>
</dbReference>
<dbReference type="GeneID" id="3254032"/>
<evidence type="ECO:0000256" key="2">
    <source>
        <dbReference type="ARBA" id="ARBA00022723"/>
    </source>
</evidence>
<reference evidence="7 8" key="1">
    <citation type="journal article" date="2005" name="Science">
        <title>The genome of the basidiomycetous yeast and human pathogen Cryptococcus neoformans.</title>
        <authorList>
            <person name="Loftus B.J."/>
            <person name="Fung E."/>
            <person name="Roncaglia P."/>
            <person name="Rowley D."/>
            <person name="Amedeo P."/>
            <person name="Bruno D."/>
            <person name="Vamathevan J."/>
            <person name="Miranda M."/>
            <person name="Anderson I.J."/>
            <person name="Fraser J.A."/>
            <person name="Allen J.E."/>
            <person name="Bosdet I.E."/>
            <person name="Brent M.R."/>
            <person name="Chiu R."/>
            <person name="Doering T.L."/>
            <person name="Donlin M.J."/>
            <person name="D'Souza C.A."/>
            <person name="Fox D.S."/>
            <person name="Grinberg V."/>
            <person name="Fu J."/>
            <person name="Fukushima M."/>
            <person name="Haas B.J."/>
            <person name="Huang J.C."/>
            <person name="Janbon G."/>
            <person name="Jones S.J."/>
            <person name="Koo H.L."/>
            <person name="Krzywinski M.I."/>
            <person name="Kwon-Chung J.K."/>
            <person name="Lengeler K.B."/>
            <person name="Maiti R."/>
            <person name="Marra M.A."/>
            <person name="Marra R.E."/>
            <person name="Mathewson C.A."/>
            <person name="Mitchell T.G."/>
            <person name="Pertea M."/>
            <person name="Riggs F.R."/>
            <person name="Salzberg S.L."/>
            <person name="Schein J.E."/>
            <person name="Shvartsbeyn A."/>
            <person name="Shin H."/>
            <person name="Shumway M."/>
            <person name="Specht C.A."/>
            <person name="Suh B.B."/>
            <person name="Tenney A."/>
            <person name="Utterback T.R."/>
            <person name="Wickes B.L."/>
            <person name="Wortman J.R."/>
            <person name="Wye N.H."/>
            <person name="Kronstad J.W."/>
            <person name="Lodge J.K."/>
            <person name="Heitman J."/>
            <person name="Davis R.W."/>
            <person name="Fraser C.M."/>
            <person name="Hyman R.W."/>
        </authorList>
    </citation>
    <scope>NUCLEOTIDE SEQUENCE [LARGE SCALE GENOMIC DNA]</scope>
    <source>
        <strain evidence="8">JEC21 / ATCC MYA-565</strain>
    </source>
</reference>
<accession>Q5KAJ9</accession>
<gene>
    <name evidence="7" type="ordered locus">CNJ01440</name>
</gene>
<evidence type="ECO:0000313" key="7">
    <source>
        <dbReference type="EMBL" id="AAW45806.2"/>
    </source>
</evidence>
<dbReference type="VEuPathDB" id="FungiDB:CNJ01440"/>
<evidence type="ECO:0000256" key="5">
    <source>
        <dbReference type="PIRSR" id="PIRSR015582-2"/>
    </source>
</evidence>
<dbReference type="SUPFAM" id="SSF51621">
    <property type="entry name" value="Phosphoenolpyruvate/pyruvate domain"/>
    <property type="match status" value="1"/>
</dbReference>
<evidence type="ECO:0000259" key="6">
    <source>
        <dbReference type="Pfam" id="PF03328"/>
    </source>
</evidence>
<dbReference type="InterPro" id="IPR011206">
    <property type="entry name" value="Citrate_lyase_beta/mcl1/mcl2"/>
</dbReference>
<dbReference type="PANTHER" id="PTHR32308:SF0">
    <property type="entry name" value="HPCH_HPAI ALDOLASE_CITRATE LYASE DOMAIN-CONTAINING PROTEIN"/>
    <property type="match status" value="1"/>
</dbReference>
<dbReference type="Pfam" id="PF03328">
    <property type="entry name" value="HpcH_HpaI"/>
    <property type="match status" value="1"/>
</dbReference>
<feature type="binding site" evidence="5">
    <location>
        <position position="190"/>
    </location>
    <ligand>
        <name>Mg(2+)</name>
        <dbReference type="ChEBI" id="CHEBI:18420"/>
    </ligand>
</feature>
<dbReference type="RefSeq" id="XP_024513608.1">
    <property type="nucleotide sequence ID" value="XM_024657951.1"/>
</dbReference>
<keyword evidence="2 5" id="KW-0479">Metal-binding</keyword>
<comment type="cofactor">
    <cofactor evidence="1">
        <name>Mg(2+)</name>
        <dbReference type="ChEBI" id="CHEBI:18420"/>
    </cofactor>
</comment>
<dbReference type="STRING" id="214684.Q5KAJ9"/>
<evidence type="ECO:0000256" key="4">
    <source>
        <dbReference type="PIRSR" id="PIRSR015582-1"/>
    </source>
</evidence>
<evidence type="ECO:0000313" key="8">
    <source>
        <dbReference type="Proteomes" id="UP000002149"/>
    </source>
</evidence>
<organism evidence="7 8">
    <name type="scientific">Cryptococcus deneoformans (strain JEC21 / ATCC MYA-565)</name>
    <name type="common">Cryptococcus neoformans var. neoformans serotype D</name>
    <dbReference type="NCBI Taxonomy" id="214684"/>
    <lineage>
        <taxon>Eukaryota</taxon>
        <taxon>Fungi</taxon>
        <taxon>Dikarya</taxon>
        <taxon>Basidiomycota</taxon>
        <taxon>Agaricomycotina</taxon>
        <taxon>Tremellomycetes</taxon>
        <taxon>Tremellales</taxon>
        <taxon>Cryptococcaceae</taxon>
        <taxon>Cryptococcus</taxon>
        <taxon>Cryptococcus neoformans species complex</taxon>
    </lineage>
</organism>
<feature type="binding site" evidence="4">
    <location>
        <position position="96"/>
    </location>
    <ligand>
        <name>substrate</name>
    </ligand>
</feature>
<evidence type="ECO:0000256" key="1">
    <source>
        <dbReference type="ARBA" id="ARBA00001946"/>
    </source>
</evidence>
<name>Q5KAJ9_CRYD1</name>
<dbReference type="KEGG" id="cne:CNJ01440"/>